<protein>
    <submittedName>
        <fullName evidence="2">Uncharacterized protein</fullName>
    </submittedName>
</protein>
<feature type="region of interest" description="Disordered" evidence="1">
    <location>
        <begin position="210"/>
        <end position="237"/>
    </location>
</feature>
<accession>A0A0F8Y5Q6</accession>
<feature type="non-terminal residue" evidence="2">
    <location>
        <position position="254"/>
    </location>
</feature>
<dbReference type="EMBL" id="LAZR01068522">
    <property type="protein sequence ID" value="KKK49479.1"/>
    <property type="molecule type" value="Genomic_DNA"/>
</dbReference>
<evidence type="ECO:0000256" key="1">
    <source>
        <dbReference type="SAM" id="MobiDB-lite"/>
    </source>
</evidence>
<sequence>MIIEVEDRFCKVAIQFSKILAVIEQAAKRGDAVHEIEETTWFGLIEVGREMIAAYIKQQDEELPRPKVIEHEGKTLRRLPKRRTRKYVSVFGPTPFRRHVYATRETQRQEVVPLDAKLGMPEGNTSYLLQKWGDTKCVKESYQESRASLLEILGFAPSVNCLEDTVARAAEHANVYFDEQEPVDPTTEEEILVATSDCKGVPMRRIDAPRTKRDDVHLDGGRPGAKRKRLKKGEKNGQKRMACVGGVYSVAPFR</sequence>
<evidence type="ECO:0000313" key="2">
    <source>
        <dbReference type="EMBL" id="KKK49479.1"/>
    </source>
</evidence>
<proteinExistence type="predicted"/>
<comment type="caution">
    <text evidence="2">The sequence shown here is derived from an EMBL/GenBank/DDBJ whole genome shotgun (WGS) entry which is preliminary data.</text>
</comment>
<reference evidence="2" key="1">
    <citation type="journal article" date="2015" name="Nature">
        <title>Complex archaea that bridge the gap between prokaryotes and eukaryotes.</title>
        <authorList>
            <person name="Spang A."/>
            <person name="Saw J.H."/>
            <person name="Jorgensen S.L."/>
            <person name="Zaremba-Niedzwiedzka K."/>
            <person name="Martijn J."/>
            <person name="Lind A.E."/>
            <person name="van Eijk R."/>
            <person name="Schleper C."/>
            <person name="Guy L."/>
            <person name="Ettema T.J."/>
        </authorList>
    </citation>
    <scope>NUCLEOTIDE SEQUENCE</scope>
</reference>
<name>A0A0F8Y5Q6_9ZZZZ</name>
<dbReference type="AlphaFoldDB" id="A0A0F8Y5Q6"/>
<organism evidence="2">
    <name type="scientific">marine sediment metagenome</name>
    <dbReference type="NCBI Taxonomy" id="412755"/>
    <lineage>
        <taxon>unclassified sequences</taxon>
        <taxon>metagenomes</taxon>
        <taxon>ecological metagenomes</taxon>
    </lineage>
</organism>
<feature type="compositionally biased region" description="Basic and acidic residues" evidence="1">
    <location>
        <begin position="210"/>
        <end position="220"/>
    </location>
</feature>
<gene>
    <name evidence="2" type="ORF">LCGC14_3134650</name>
</gene>